<dbReference type="Proteomes" id="UP001171902">
    <property type="component" value="Unassembled WGS sequence"/>
</dbReference>
<sequence length="146" mass="15347">MSLRLLVIGASGFLGAEVVNLAGEVGHAVTGTAYSTRGNGLTQLDVRDRDAFARLNGDVMPDAVINTAAVMNDWTTTALAPIGIAAACAASGTRFVHVSSDAVRLVHGRLPVPRSRHRPRCRAPRALFLGVCRGAPCCWFGHGLEV</sequence>
<feature type="domain" description="NAD-dependent epimerase/dehydratase" evidence="1">
    <location>
        <begin position="6"/>
        <end position="103"/>
    </location>
</feature>
<protein>
    <submittedName>
        <fullName evidence="2">Sugar nucleotide-binding protein</fullName>
    </submittedName>
</protein>
<name>A0ABT7YM21_9ACTN</name>
<dbReference type="SUPFAM" id="SSF51735">
    <property type="entry name" value="NAD(P)-binding Rossmann-fold domains"/>
    <property type="match status" value="1"/>
</dbReference>
<dbReference type="EMBL" id="JAUEMJ010000002">
    <property type="protein sequence ID" value="MDN3239683.1"/>
    <property type="molecule type" value="Genomic_DNA"/>
</dbReference>
<accession>A0ABT7YM21</accession>
<reference evidence="2" key="1">
    <citation type="submission" date="2023-06" db="EMBL/GenBank/DDBJ databases">
        <title>Gycomyces niveus sp.nov., a novel actinomycete isolated from soil in Shouguang.</title>
        <authorList>
            <person name="Yang X."/>
            <person name="Zhao J."/>
        </authorList>
    </citation>
    <scope>NUCLEOTIDE SEQUENCE</scope>
    <source>
        <strain evidence="2">NEAU C2</strain>
    </source>
</reference>
<comment type="caution">
    <text evidence="2">The sequence shown here is derived from an EMBL/GenBank/DDBJ whole genome shotgun (WGS) entry which is preliminary data.</text>
</comment>
<evidence type="ECO:0000259" key="1">
    <source>
        <dbReference type="Pfam" id="PF01370"/>
    </source>
</evidence>
<evidence type="ECO:0000313" key="2">
    <source>
        <dbReference type="EMBL" id="MDN3239683.1"/>
    </source>
</evidence>
<keyword evidence="3" id="KW-1185">Reference proteome</keyword>
<proteinExistence type="predicted"/>
<dbReference type="Pfam" id="PF01370">
    <property type="entry name" value="Epimerase"/>
    <property type="match status" value="1"/>
</dbReference>
<dbReference type="Gene3D" id="3.40.50.720">
    <property type="entry name" value="NAD(P)-binding Rossmann-like Domain"/>
    <property type="match status" value="1"/>
</dbReference>
<dbReference type="InterPro" id="IPR001509">
    <property type="entry name" value="Epimerase_deHydtase"/>
</dbReference>
<organism evidence="2 3">
    <name type="scientific">Glycomyces tritici</name>
    <dbReference type="NCBI Taxonomy" id="2665176"/>
    <lineage>
        <taxon>Bacteria</taxon>
        <taxon>Bacillati</taxon>
        <taxon>Actinomycetota</taxon>
        <taxon>Actinomycetes</taxon>
        <taxon>Glycomycetales</taxon>
        <taxon>Glycomycetaceae</taxon>
        <taxon>Glycomyces</taxon>
    </lineage>
</organism>
<dbReference type="InterPro" id="IPR036291">
    <property type="entry name" value="NAD(P)-bd_dom_sf"/>
</dbReference>
<evidence type="ECO:0000313" key="3">
    <source>
        <dbReference type="Proteomes" id="UP001171902"/>
    </source>
</evidence>
<gene>
    <name evidence="2" type="ORF">QWI33_08105</name>
</gene>